<reference evidence="1 2" key="1">
    <citation type="submission" date="2019-05" db="EMBL/GenBank/DDBJ databases">
        <title>Psychrobacillus vulpis sp. nov., a new species isolated from feces of a red fox that inhabits in The Tablas de Daimiel Natural Park, Albacete, Spain.</title>
        <authorList>
            <person name="Rodriguez M."/>
            <person name="Reina J.C."/>
            <person name="Bejar V."/>
            <person name="Llamas I."/>
        </authorList>
    </citation>
    <scope>NUCLEOTIDE SEQUENCE [LARGE SCALE GENOMIC DNA]</scope>
    <source>
        <strain evidence="1 2">NHI-2</strain>
    </source>
</reference>
<dbReference type="OrthoDB" id="1907642at2"/>
<dbReference type="InterPro" id="IPR030910">
    <property type="entry name" value="SLAP_dom"/>
</dbReference>
<protein>
    <submittedName>
        <fullName evidence="1">SLAP domain-containing protein</fullName>
    </submittedName>
</protein>
<dbReference type="EMBL" id="VDGG01000016">
    <property type="protein sequence ID" value="TQR15335.1"/>
    <property type="molecule type" value="Genomic_DNA"/>
</dbReference>
<proteinExistence type="predicted"/>
<sequence length="125" mass="14955">MQKLEFEPSWDKTISSNDRQKIETIFLQTRKFNNHPIQLTPLWQAFNHKGELLVTVLIHNFTLHSYSFQNTKLNYIVNNEILVEHFFTLPSLSIQEERSMPWTFIFPKENMTYTLPFENGHLEIV</sequence>
<dbReference type="AlphaFoldDB" id="A0A544TD30"/>
<gene>
    <name evidence="1" type="ORF">FG383_09535</name>
</gene>
<dbReference type="NCBIfam" id="TIGR04398">
    <property type="entry name" value="SLAP_DUP"/>
    <property type="match status" value="1"/>
</dbReference>
<evidence type="ECO:0000313" key="2">
    <source>
        <dbReference type="Proteomes" id="UP000318937"/>
    </source>
</evidence>
<comment type="caution">
    <text evidence="1">The sequence shown here is derived from an EMBL/GenBank/DDBJ whole genome shotgun (WGS) entry which is preliminary data.</text>
</comment>
<name>A0A544TD30_9BACI</name>
<evidence type="ECO:0000313" key="1">
    <source>
        <dbReference type="EMBL" id="TQR15335.1"/>
    </source>
</evidence>
<dbReference type="Proteomes" id="UP000318937">
    <property type="component" value="Unassembled WGS sequence"/>
</dbReference>
<dbReference type="RefSeq" id="WP_142607183.1">
    <property type="nucleotide sequence ID" value="NZ_VDGG01000016.1"/>
</dbReference>
<keyword evidence="2" id="KW-1185">Reference proteome</keyword>
<accession>A0A544TD30</accession>
<organism evidence="1 2">
    <name type="scientific">Psychrobacillus soli</name>
    <dbReference type="NCBI Taxonomy" id="1543965"/>
    <lineage>
        <taxon>Bacteria</taxon>
        <taxon>Bacillati</taxon>
        <taxon>Bacillota</taxon>
        <taxon>Bacilli</taxon>
        <taxon>Bacillales</taxon>
        <taxon>Bacillaceae</taxon>
        <taxon>Psychrobacillus</taxon>
    </lineage>
</organism>